<dbReference type="Pfam" id="PF11987">
    <property type="entry name" value="IF-2"/>
    <property type="match status" value="1"/>
</dbReference>
<comment type="caution">
    <text evidence="15">The sequence shown here is derived from an EMBL/GenBank/DDBJ whole genome shotgun (WGS) entry which is preliminary data.</text>
</comment>
<organism evidence="15 16">
    <name type="scientific">Cryptosporidium andersoni</name>
    <dbReference type="NCBI Taxonomy" id="117008"/>
    <lineage>
        <taxon>Eukaryota</taxon>
        <taxon>Sar</taxon>
        <taxon>Alveolata</taxon>
        <taxon>Apicomplexa</taxon>
        <taxon>Conoidasida</taxon>
        <taxon>Coccidia</taxon>
        <taxon>Eucoccidiorida</taxon>
        <taxon>Eimeriorina</taxon>
        <taxon>Cryptosporidiidae</taxon>
        <taxon>Cryptosporidium</taxon>
    </lineage>
</organism>
<evidence type="ECO:0000256" key="1">
    <source>
        <dbReference type="ARBA" id="ARBA00004496"/>
    </source>
</evidence>
<dbReference type="SUPFAM" id="SSF52156">
    <property type="entry name" value="Initiation factor IF2/eIF5b, domain 3"/>
    <property type="match status" value="1"/>
</dbReference>
<evidence type="ECO:0000256" key="7">
    <source>
        <dbReference type="ARBA" id="ARBA00022723"/>
    </source>
</evidence>
<dbReference type="RefSeq" id="XP_067068063.1">
    <property type="nucleotide sequence ID" value="XM_067210856.1"/>
</dbReference>
<dbReference type="Pfam" id="PF00009">
    <property type="entry name" value="GTP_EFTU"/>
    <property type="match status" value="1"/>
</dbReference>
<keyword evidence="5" id="KW-0963">Cytoplasm</keyword>
<evidence type="ECO:0000256" key="11">
    <source>
        <dbReference type="ARBA" id="ARBA00023134"/>
    </source>
</evidence>
<dbReference type="Gene3D" id="3.40.50.10050">
    <property type="entry name" value="Translation initiation factor IF- 2, domain 3"/>
    <property type="match status" value="1"/>
</dbReference>
<dbReference type="EMBL" id="LRBS01000067">
    <property type="protein sequence ID" value="OII76217.1"/>
    <property type="molecule type" value="Genomic_DNA"/>
</dbReference>
<dbReference type="InterPro" id="IPR023115">
    <property type="entry name" value="TIF_IF2_dom3"/>
</dbReference>
<dbReference type="PANTHER" id="PTHR43381:SF4">
    <property type="entry name" value="EUKARYOTIC TRANSLATION INITIATION FACTOR 5B"/>
    <property type="match status" value="1"/>
</dbReference>
<name>A0A1J4MPN3_9CRYT</name>
<evidence type="ECO:0000313" key="15">
    <source>
        <dbReference type="EMBL" id="OII76217.1"/>
    </source>
</evidence>
<dbReference type="InterPro" id="IPR027417">
    <property type="entry name" value="P-loop_NTPase"/>
</dbReference>
<dbReference type="FunFam" id="2.40.30.10:FF:000026">
    <property type="entry name" value="Eukaryotic translation initiation factor 5B"/>
    <property type="match status" value="1"/>
</dbReference>
<keyword evidence="10" id="KW-0648">Protein biosynthesis</keyword>
<dbReference type="SUPFAM" id="SSF52540">
    <property type="entry name" value="P-loop containing nucleoside triphosphate hydrolases"/>
    <property type="match status" value="1"/>
</dbReference>
<dbReference type="GeneID" id="92364800"/>
<dbReference type="PRINTS" id="PR00315">
    <property type="entry name" value="ELONGATNFCT"/>
</dbReference>
<dbReference type="PROSITE" id="PS51722">
    <property type="entry name" value="G_TR_2"/>
    <property type="match status" value="1"/>
</dbReference>
<dbReference type="GO" id="GO:0046872">
    <property type="term" value="F:metal ion binding"/>
    <property type="evidence" value="ECO:0007669"/>
    <property type="project" value="UniProtKB-KW"/>
</dbReference>
<protein>
    <recommendedName>
        <fullName evidence="4">Eukaryotic translation initiation factor 5B</fullName>
        <ecNumber evidence="3">3.6.5.3</ecNumber>
    </recommendedName>
    <alternativeName>
        <fullName evidence="12">Translation initiation factor IF-2</fullName>
    </alternativeName>
</protein>
<evidence type="ECO:0000256" key="12">
    <source>
        <dbReference type="ARBA" id="ARBA00032478"/>
    </source>
</evidence>
<evidence type="ECO:0000256" key="3">
    <source>
        <dbReference type="ARBA" id="ARBA00011986"/>
    </source>
</evidence>
<dbReference type="InterPro" id="IPR004161">
    <property type="entry name" value="EFTu-like_2"/>
</dbReference>
<dbReference type="GO" id="GO:0005525">
    <property type="term" value="F:GTP binding"/>
    <property type="evidence" value="ECO:0007669"/>
    <property type="project" value="UniProtKB-KW"/>
</dbReference>
<evidence type="ECO:0000256" key="6">
    <source>
        <dbReference type="ARBA" id="ARBA00022540"/>
    </source>
</evidence>
<dbReference type="InterPro" id="IPR005225">
    <property type="entry name" value="Small_GTP-bd"/>
</dbReference>
<keyword evidence="9" id="KW-0378">Hydrolase</keyword>
<dbReference type="GO" id="GO:0003924">
    <property type="term" value="F:GTPase activity"/>
    <property type="evidence" value="ECO:0007669"/>
    <property type="project" value="InterPro"/>
</dbReference>
<dbReference type="FunFam" id="3.40.50.10050:FF:000002">
    <property type="entry name" value="Eukaryotic translation initiation factor 5B"/>
    <property type="match status" value="1"/>
</dbReference>
<dbReference type="OrthoDB" id="4928at2759"/>
<dbReference type="Gene3D" id="2.40.30.10">
    <property type="entry name" value="Translation factors"/>
    <property type="match status" value="2"/>
</dbReference>
<dbReference type="EC" id="3.6.5.3" evidence="3"/>
<comment type="similarity">
    <text evidence="2">Belongs to the TRAFAC class translation factor GTPase superfamily. Classic translation factor GTPase family. IF-2 subfamily.</text>
</comment>
<evidence type="ECO:0000259" key="14">
    <source>
        <dbReference type="PROSITE" id="PS51722"/>
    </source>
</evidence>
<dbReference type="InterPro" id="IPR036925">
    <property type="entry name" value="TIF_IF2_dom3_sf"/>
</dbReference>
<keyword evidence="11" id="KW-0342">GTP-binding</keyword>
<evidence type="ECO:0000313" key="16">
    <source>
        <dbReference type="Proteomes" id="UP000186804"/>
    </source>
</evidence>
<dbReference type="NCBIfam" id="TIGR00231">
    <property type="entry name" value="small_GTP"/>
    <property type="match status" value="1"/>
</dbReference>
<comment type="subcellular location">
    <subcellularLocation>
        <location evidence="1">Cytoplasm</location>
    </subcellularLocation>
</comment>
<dbReference type="Pfam" id="PF14578">
    <property type="entry name" value="GTP_EFTU_D4"/>
    <property type="match status" value="1"/>
</dbReference>
<evidence type="ECO:0000256" key="9">
    <source>
        <dbReference type="ARBA" id="ARBA00022801"/>
    </source>
</evidence>
<evidence type="ECO:0000256" key="5">
    <source>
        <dbReference type="ARBA" id="ARBA00022490"/>
    </source>
</evidence>
<evidence type="ECO:0000256" key="4">
    <source>
        <dbReference type="ARBA" id="ARBA00013824"/>
    </source>
</evidence>
<dbReference type="FunFam" id="3.40.50.300:FF:000112">
    <property type="entry name" value="Eukaryotic translation initiation factor 5B"/>
    <property type="match status" value="1"/>
</dbReference>
<dbReference type="InterPro" id="IPR015760">
    <property type="entry name" value="TIF_IF2"/>
</dbReference>
<evidence type="ECO:0000256" key="2">
    <source>
        <dbReference type="ARBA" id="ARBA00007733"/>
    </source>
</evidence>
<keyword evidence="16" id="KW-1185">Reference proteome</keyword>
<dbReference type="SUPFAM" id="SSF50447">
    <property type="entry name" value="Translation proteins"/>
    <property type="match status" value="1"/>
</dbReference>
<dbReference type="CDD" id="cd03703">
    <property type="entry name" value="aeIF5B_II"/>
    <property type="match status" value="1"/>
</dbReference>
<keyword evidence="8" id="KW-0547">Nucleotide-binding</keyword>
<keyword evidence="6 15" id="KW-0396">Initiation factor</keyword>
<dbReference type="Pfam" id="PF03144">
    <property type="entry name" value="GTP_EFTU_D2"/>
    <property type="match status" value="1"/>
</dbReference>
<dbReference type="CDD" id="cd01887">
    <property type="entry name" value="IF2_eIF5B"/>
    <property type="match status" value="1"/>
</dbReference>
<dbReference type="AlphaFoldDB" id="A0A1J4MPN3"/>
<dbReference type="InterPro" id="IPR029459">
    <property type="entry name" value="EFTU-type"/>
</dbReference>
<dbReference type="InterPro" id="IPR009000">
    <property type="entry name" value="Transl_B-barrel_sf"/>
</dbReference>
<dbReference type="Proteomes" id="UP000186804">
    <property type="component" value="Unassembled WGS sequence"/>
</dbReference>
<dbReference type="CDD" id="cd16266">
    <property type="entry name" value="IF2_aeIF5B_IV"/>
    <property type="match status" value="1"/>
</dbReference>
<sequence>MNSKKKSVNKVVSNTEIGDLDELDSLLAELNTGSQQDECDAALKQVEVSQQTEEVSLQTLKNRLKKQKKKQAKAQGTSEESHVGTTSKNKFMSIAARAAAERLRLIQEAEEETKRREEEERRLEEDRKRQEEEAIRKRNEERELKLKLKKERREQLKAEGKLLTAKERHEQLKRQQYLHYLQSHGILLNSSQKVDSSLLKEQETTRTLASRKKKVYRKLPETQEFLNETTSVTSVIDGAGLADDELISKHIPETWEEFLQDEGTDSLDVKYTTSYSTNVEYEGNSRLAVDFTTCTNEQVHEDISERSEFRSPICCILGHVDTGKTKILDKMRKTNIQDNEAGGITQQIGATFFPPEMLSEQIRRVDREFELQIPGLLFIDTPGHESFNNLRSRGSSLCDIAVLVVDIMHGLEPQTKESIGLLRNRKCPFIIALNKIDRLYGWTGCSWLPIRDTLDKQKSYVNDEFETRLSQTLLQLSEEGLNCCPYWENDDLRSTVSIVPTSAITGEGVPDLIYLIAKLTQKIMGLNFLGLNKTELSCTILEVKAIDGLGVTIDVILVSGTLHEGDTIVVCGLSAPIVTTIRALLTPQPMRELRVKSDYVHHHSITASMGVKICANGLDDAVAGTQLMIVPKNATEEDIELLREQVMEDMGEVFRSVDKSGNGVYVMASTLGSLEALLVYLKSCNIPVVALNIGTVHKLDVRRASIMHERGHPEMAVILAFDIKVEAEAELEAKKLGVKIMKANIIYHLCDMFTKYYTDVQEEKRKEKSLRVVFPCVLKIIPQYIFNARDPIICGVYVEEGILKPGTPLCIPDKDNLVIGKVASVEFNKKTVNEARKGQEVAIKIQPLGSDTNIMYGRHFDHNDKLVSRITRESIDILKNHFRDDLSKEDWKLIIQLKRVFGIS</sequence>
<dbReference type="VEuPathDB" id="CryptoDB:cand_006150"/>
<dbReference type="NCBIfam" id="NF003078">
    <property type="entry name" value="PRK04004.1"/>
    <property type="match status" value="1"/>
</dbReference>
<evidence type="ECO:0000256" key="8">
    <source>
        <dbReference type="ARBA" id="ARBA00022741"/>
    </source>
</evidence>
<dbReference type="GO" id="GO:0005739">
    <property type="term" value="C:mitochondrion"/>
    <property type="evidence" value="ECO:0007669"/>
    <property type="project" value="TreeGrafter"/>
</dbReference>
<evidence type="ECO:0000256" key="10">
    <source>
        <dbReference type="ARBA" id="ARBA00022917"/>
    </source>
</evidence>
<dbReference type="InterPro" id="IPR000795">
    <property type="entry name" value="T_Tr_GTP-bd_dom"/>
</dbReference>
<dbReference type="Gene3D" id="3.40.50.300">
    <property type="entry name" value="P-loop containing nucleotide triphosphate hydrolases"/>
    <property type="match status" value="1"/>
</dbReference>
<feature type="region of interest" description="Disordered" evidence="13">
    <location>
        <begin position="62"/>
        <end position="87"/>
    </location>
</feature>
<feature type="compositionally biased region" description="Basic residues" evidence="13">
    <location>
        <begin position="62"/>
        <end position="72"/>
    </location>
</feature>
<feature type="domain" description="Tr-type G" evidence="14">
    <location>
        <begin position="309"/>
        <end position="525"/>
    </location>
</feature>
<dbReference type="PANTHER" id="PTHR43381">
    <property type="entry name" value="TRANSLATION INITIATION FACTOR IF-2-RELATED"/>
    <property type="match status" value="1"/>
</dbReference>
<gene>
    <name evidence="15" type="ORF">cand_006150</name>
</gene>
<accession>A0A1J4MPN3</accession>
<reference evidence="15 16" key="1">
    <citation type="submission" date="2016-10" db="EMBL/GenBank/DDBJ databases">
        <title>Reductive evolution of mitochondrial metabolism and differential evolution of invasion-related proteins in Cryptosporidium.</title>
        <authorList>
            <person name="Liu S."/>
            <person name="Roellig D.M."/>
            <person name="Guo Y."/>
            <person name="Li N."/>
            <person name="Frace M.A."/>
            <person name="Tang K."/>
            <person name="Zhang L."/>
            <person name="Feng Y."/>
            <person name="Xiao L."/>
        </authorList>
    </citation>
    <scope>NUCLEOTIDE SEQUENCE [LARGE SCALE GENOMIC DNA]</scope>
    <source>
        <strain evidence="15">30847</strain>
    </source>
</reference>
<evidence type="ECO:0000256" key="13">
    <source>
        <dbReference type="SAM" id="MobiDB-lite"/>
    </source>
</evidence>
<dbReference type="GO" id="GO:0003743">
    <property type="term" value="F:translation initiation factor activity"/>
    <property type="evidence" value="ECO:0007669"/>
    <property type="project" value="UniProtKB-KW"/>
</dbReference>
<feature type="region of interest" description="Disordered" evidence="13">
    <location>
        <begin position="111"/>
        <end position="134"/>
    </location>
</feature>
<proteinExistence type="inferred from homology"/>
<dbReference type="FunFam" id="2.40.30.10:FF:000013">
    <property type="entry name" value="eukaryotic translation initiation factor 5B"/>
    <property type="match status" value="1"/>
</dbReference>
<keyword evidence="7" id="KW-0479">Metal-binding</keyword>